<evidence type="ECO:0000256" key="2">
    <source>
        <dbReference type="ARBA" id="ARBA00023015"/>
    </source>
</evidence>
<organism evidence="6 7">
    <name type="scientific">Gluconobacter oxydans DSM 3504</name>
    <dbReference type="NCBI Taxonomy" id="1288313"/>
    <lineage>
        <taxon>Bacteria</taxon>
        <taxon>Pseudomonadati</taxon>
        <taxon>Pseudomonadota</taxon>
        <taxon>Alphaproteobacteria</taxon>
        <taxon>Acetobacterales</taxon>
        <taxon>Acetobacteraceae</taxon>
        <taxon>Gluconobacter</taxon>
    </lineage>
</organism>
<keyword evidence="4" id="KW-0804">Transcription</keyword>
<dbReference type="GO" id="GO:0006351">
    <property type="term" value="P:DNA-templated transcription"/>
    <property type="evidence" value="ECO:0007669"/>
    <property type="project" value="TreeGrafter"/>
</dbReference>
<sequence>MTGLPDFEGWAVFARVAESGSFAAAARSLGLSAPTVSKIMGRLEHRLGATLFQRSARHLSLTAEGAECLDRARRILSEGEGLETELREGTATPRGMIRLAAPMTFGREVLGPALPGFLEQYPDITLEMDLDDGVVDLLGGRFEAAVRITSGLLRPAVSGQAFLLCRSVTRFVCSEQFRAQLGEAENPEDLTGQPGLLYTNAAVPDFLRLRHTDGRQASVRLKGRVSANSGDMLLPAIRAGLGIALLPDFMLRPDLESGRIVEVLPGWTGAELSVWFIVTGCGATRTQMSARLRVLLAYLERVLGEIVSQDYSAGQEKTR</sequence>
<dbReference type="Gene3D" id="3.40.190.290">
    <property type="match status" value="1"/>
</dbReference>
<dbReference type="GO" id="GO:0043565">
    <property type="term" value="F:sequence-specific DNA binding"/>
    <property type="evidence" value="ECO:0007669"/>
    <property type="project" value="TreeGrafter"/>
</dbReference>
<dbReference type="RefSeq" id="WP_041111948.1">
    <property type="nucleotide sequence ID" value="NZ_CP004373.1"/>
</dbReference>
<dbReference type="GO" id="GO:0003700">
    <property type="term" value="F:DNA-binding transcription factor activity"/>
    <property type="evidence" value="ECO:0007669"/>
    <property type="project" value="InterPro"/>
</dbReference>
<evidence type="ECO:0000256" key="4">
    <source>
        <dbReference type="ARBA" id="ARBA00023163"/>
    </source>
</evidence>
<dbReference type="InterPro" id="IPR058163">
    <property type="entry name" value="LysR-type_TF_proteobact-type"/>
</dbReference>
<dbReference type="FunFam" id="1.10.10.10:FF:000001">
    <property type="entry name" value="LysR family transcriptional regulator"/>
    <property type="match status" value="1"/>
</dbReference>
<dbReference type="InterPro" id="IPR036388">
    <property type="entry name" value="WH-like_DNA-bd_sf"/>
</dbReference>
<dbReference type="EMBL" id="CP004373">
    <property type="protein sequence ID" value="AHK71631.1"/>
    <property type="molecule type" value="Genomic_DNA"/>
</dbReference>
<keyword evidence="2" id="KW-0805">Transcription regulation</keyword>
<evidence type="ECO:0000259" key="5">
    <source>
        <dbReference type="PROSITE" id="PS50931"/>
    </source>
</evidence>
<proteinExistence type="inferred from homology"/>
<dbReference type="SUPFAM" id="SSF53850">
    <property type="entry name" value="Periplasmic binding protein-like II"/>
    <property type="match status" value="1"/>
</dbReference>
<dbReference type="HOGENOM" id="CLU_039613_16_2_5"/>
<dbReference type="SUPFAM" id="SSF46785">
    <property type="entry name" value="Winged helix' DNA-binding domain"/>
    <property type="match status" value="1"/>
</dbReference>
<comment type="similarity">
    <text evidence="1">Belongs to the LysR transcriptional regulatory family.</text>
</comment>
<dbReference type="Gene3D" id="1.10.10.10">
    <property type="entry name" value="Winged helix-like DNA-binding domain superfamily/Winged helix DNA-binding domain"/>
    <property type="match status" value="1"/>
</dbReference>
<dbReference type="PANTHER" id="PTHR30537:SF5">
    <property type="entry name" value="HTH-TYPE TRANSCRIPTIONAL ACTIVATOR TTDR-RELATED"/>
    <property type="match status" value="1"/>
</dbReference>
<dbReference type="CDD" id="cd08422">
    <property type="entry name" value="PBP2_CrgA_like"/>
    <property type="match status" value="1"/>
</dbReference>
<dbReference type="InterPro" id="IPR036390">
    <property type="entry name" value="WH_DNA-bd_sf"/>
</dbReference>
<accession>A0A067Z3J3</accession>
<name>A0A067Z3J3_GLUOY</name>
<dbReference type="AlphaFoldDB" id="A0A067Z3J3"/>
<dbReference type="GeneID" id="56905970"/>
<dbReference type="InterPro" id="IPR005119">
    <property type="entry name" value="LysR_subst-bd"/>
</dbReference>
<dbReference type="KEGG" id="goy:GLS_c17540"/>
<dbReference type="PANTHER" id="PTHR30537">
    <property type="entry name" value="HTH-TYPE TRANSCRIPTIONAL REGULATOR"/>
    <property type="match status" value="1"/>
</dbReference>
<evidence type="ECO:0000313" key="7">
    <source>
        <dbReference type="Proteomes" id="UP000031656"/>
    </source>
</evidence>
<evidence type="ECO:0000313" key="6">
    <source>
        <dbReference type="EMBL" id="AHK71631.1"/>
    </source>
</evidence>
<gene>
    <name evidence="6" type="primary">ltrA</name>
    <name evidence="6" type="ORF">GLS_c17540</name>
</gene>
<dbReference type="PRINTS" id="PR00039">
    <property type="entry name" value="HTHLYSR"/>
</dbReference>
<reference evidence="6 7" key="1">
    <citation type="journal article" date="2015" name="Appl. Microbiol. Biotechnol.">
        <title>The consequence of an additional NADH dehydrogenase paralog on the growth of Gluconobacter oxydans DSM3504.</title>
        <authorList>
            <person name="Kostner D."/>
            <person name="Luchterhand B."/>
            <person name="Junker A."/>
            <person name="Volland S."/>
            <person name="Daniel R."/>
            <person name="Buchs J."/>
            <person name="Liebl W."/>
            <person name="Ehrenreich A."/>
        </authorList>
    </citation>
    <scope>NUCLEOTIDE SEQUENCE [LARGE SCALE GENOMIC DNA]</scope>
    <source>
        <strain evidence="6">DSM 3504</strain>
    </source>
</reference>
<keyword evidence="3" id="KW-0238">DNA-binding</keyword>
<evidence type="ECO:0000256" key="3">
    <source>
        <dbReference type="ARBA" id="ARBA00023125"/>
    </source>
</evidence>
<feature type="domain" description="HTH lysR-type" evidence="5">
    <location>
        <begin position="5"/>
        <end position="62"/>
    </location>
</feature>
<dbReference type="InterPro" id="IPR000847">
    <property type="entry name" value="LysR_HTH_N"/>
</dbReference>
<protein>
    <submittedName>
        <fullName evidence="6">Putative HTH-type transcriptional regulator LtrA</fullName>
    </submittedName>
</protein>
<dbReference type="PROSITE" id="PS50931">
    <property type="entry name" value="HTH_LYSR"/>
    <property type="match status" value="1"/>
</dbReference>
<evidence type="ECO:0000256" key="1">
    <source>
        <dbReference type="ARBA" id="ARBA00009437"/>
    </source>
</evidence>
<dbReference type="Proteomes" id="UP000031656">
    <property type="component" value="Chromosome"/>
</dbReference>
<dbReference type="Pfam" id="PF00126">
    <property type="entry name" value="HTH_1"/>
    <property type="match status" value="1"/>
</dbReference>
<dbReference type="Pfam" id="PF03466">
    <property type="entry name" value="LysR_substrate"/>
    <property type="match status" value="1"/>
</dbReference>